<protein>
    <submittedName>
        <fullName evidence="2">Uncharacterized protein</fullName>
    </submittedName>
</protein>
<comment type="caution">
    <text evidence="2">The sequence shown here is derived from an EMBL/GenBank/DDBJ whole genome shotgun (WGS) entry which is preliminary data.</text>
</comment>
<dbReference type="Proteomes" id="UP000193411">
    <property type="component" value="Unassembled WGS sequence"/>
</dbReference>
<organism evidence="2 3">
    <name type="scientific">Catenaria anguillulae PL171</name>
    <dbReference type="NCBI Taxonomy" id="765915"/>
    <lineage>
        <taxon>Eukaryota</taxon>
        <taxon>Fungi</taxon>
        <taxon>Fungi incertae sedis</taxon>
        <taxon>Blastocladiomycota</taxon>
        <taxon>Blastocladiomycetes</taxon>
        <taxon>Blastocladiales</taxon>
        <taxon>Catenariaceae</taxon>
        <taxon>Catenaria</taxon>
    </lineage>
</organism>
<feature type="compositionally biased region" description="Acidic residues" evidence="1">
    <location>
        <begin position="656"/>
        <end position="672"/>
    </location>
</feature>
<accession>A0A1Y2H4Z2</accession>
<sequence length="794" mass="89006">MTCTEFPEPSGADGASRCSPTRPISTLAESSASSLLPAELLYLTVLLAQPSSKIPVSCSLLHSICQNGRHVQFPWRNLVLLTRSARTSRPVKKNFIECHQSNLVKTLKMFLAAAFNRLDTRLTGFAPSQPAQADPMFTTEYLQHLYSRVLLQWPVSQFPLSFYSAQTRKCSLEAVLPTLESSLGYPVRRFAWRPLIHGLLLPVYFLRAGRLELLDQCLHLLRSAPAWQIVEIPLSWNSWQVLFLDDRIRVSSFCAYAAAQDDNFESPGASYPLVLATMALLDWSLPTLQVILAHFPSLSVSTIAEHVWDRGDFIIDSMFDVLDNAVPDSVDRIIDLYKWLQGHIGYSFAFFPLLSALPTKGIRNYSTRVLLEVDLPTLTAFEGDWQLWSTMRAQLELAVVDLIDEHKDEQLLLIALDHGLLQRTGWARLISLNPTQWWPVIQKHVPATGNEHYITVAQALLLLAVDRSQPSKIIRLADIITRDLNADVLDVILHDEGDLKSYFTVVSIMRTLAPTLPDPSRSLGRALTFLASQHTDLAEISTYKLCTLVSVLFHTASSRLPRNRPVDCLAGMSPNHMASIAVAFLVSTLLFGYPMSRVYPGQSSLAVADSLLTYAAQVIPDPRTASFFDLVPVCLRAIVATMIREWTKSTVVEEEKKEEEEDENEDEDEDDDNWFRSDKDTIQWTLAHLVRLDSQFVAAVLDHDWDASLVAFAKAPIPAEDQDCATVAGYIVELVATQQVSQAAEYWQSVDRTVSRDVVARMARWMAQLNYSNSPATEERIVAVVQQLSCNTSF</sequence>
<name>A0A1Y2H4Z2_9FUNG</name>
<keyword evidence="3" id="KW-1185">Reference proteome</keyword>
<proteinExistence type="predicted"/>
<dbReference type="EMBL" id="MCFL01000144">
    <property type="protein sequence ID" value="ORZ29637.1"/>
    <property type="molecule type" value="Genomic_DNA"/>
</dbReference>
<gene>
    <name evidence="2" type="ORF">BCR44DRAFT_26185</name>
</gene>
<evidence type="ECO:0000313" key="2">
    <source>
        <dbReference type="EMBL" id="ORZ29637.1"/>
    </source>
</evidence>
<feature type="region of interest" description="Disordered" evidence="1">
    <location>
        <begin position="652"/>
        <end position="674"/>
    </location>
</feature>
<dbReference type="AlphaFoldDB" id="A0A1Y2H4Z2"/>
<evidence type="ECO:0000313" key="3">
    <source>
        <dbReference type="Proteomes" id="UP000193411"/>
    </source>
</evidence>
<reference evidence="2 3" key="1">
    <citation type="submission" date="2016-07" db="EMBL/GenBank/DDBJ databases">
        <title>Pervasive Adenine N6-methylation of Active Genes in Fungi.</title>
        <authorList>
            <consortium name="DOE Joint Genome Institute"/>
            <person name="Mondo S.J."/>
            <person name="Dannebaum R.O."/>
            <person name="Kuo R.C."/>
            <person name="Labutti K."/>
            <person name="Haridas S."/>
            <person name="Kuo A."/>
            <person name="Salamov A."/>
            <person name="Ahrendt S.R."/>
            <person name="Lipzen A."/>
            <person name="Sullivan W."/>
            <person name="Andreopoulos W.B."/>
            <person name="Clum A."/>
            <person name="Lindquist E."/>
            <person name="Daum C."/>
            <person name="Ramamoorthy G.K."/>
            <person name="Gryganskyi A."/>
            <person name="Culley D."/>
            <person name="Magnuson J.K."/>
            <person name="James T.Y."/>
            <person name="O'Malley M.A."/>
            <person name="Stajich J.E."/>
            <person name="Spatafora J.W."/>
            <person name="Visel A."/>
            <person name="Grigoriev I.V."/>
        </authorList>
    </citation>
    <scope>NUCLEOTIDE SEQUENCE [LARGE SCALE GENOMIC DNA]</scope>
    <source>
        <strain evidence="2 3">PL171</strain>
    </source>
</reference>
<evidence type="ECO:0000256" key="1">
    <source>
        <dbReference type="SAM" id="MobiDB-lite"/>
    </source>
</evidence>